<gene>
    <name evidence="1" type="ORF">E6Q11_03840</name>
</gene>
<dbReference type="AlphaFoldDB" id="A0A5C7J6U4"/>
<proteinExistence type="predicted"/>
<protein>
    <recommendedName>
        <fullName evidence="3">Pyridoxamine 5'-phosphate oxidase putative domain-containing protein</fullName>
    </recommendedName>
</protein>
<sequence>MPDPVIRAIYDDLGYPKAEINCQVATVFGSTPHIRTMKLYDICDGDLVFCTFTDKQKWLDLKSNTSCSVCFFFNNWGQIIAEGNVCLSSNRHGQEQTEFYWQKLLPCWRQAYLSGTNSKSIPDAFGVIKVVPNRWEILRINHDDYFSSIRFEAVWKSNSWHFAELKPC</sequence>
<evidence type="ECO:0008006" key="3">
    <source>
        <dbReference type="Google" id="ProtNLM"/>
    </source>
</evidence>
<accession>A0A5C7J6U4</accession>
<evidence type="ECO:0000313" key="2">
    <source>
        <dbReference type="Proteomes" id="UP000321026"/>
    </source>
</evidence>
<evidence type="ECO:0000313" key="1">
    <source>
        <dbReference type="EMBL" id="TXG76914.1"/>
    </source>
</evidence>
<dbReference type="InterPro" id="IPR012349">
    <property type="entry name" value="Split_barrel_FMN-bd"/>
</dbReference>
<dbReference type="SUPFAM" id="SSF50475">
    <property type="entry name" value="FMN-binding split barrel"/>
    <property type="match status" value="1"/>
</dbReference>
<dbReference type="Gene3D" id="2.30.110.10">
    <property type="entry name" value="Electron Transport, Fmn-binding Protein, Chain A"/>
    <property type="match status" value="1"/>
</dbReference>
<comment type="caution">
    <text evidence="1">The sequence shown here is derived from an EMBL/GenBank/DDBJ whole genome shotgun (WGS) entry which is preliminary data.</text>
</comment>
<reference evidence="1 2" key="1">
    <citation type="submission" date="2018-09" db="EMBL/GenBank/DDBJ databases">
        <title>Metagenome Assembled Genomes from an Advanced Water Purification Facility.</title>
        <authorList>
            <person name="Stamps B.W."/>
            <person name="Spear J.R."/>
        </authorList>
    </citation>
    <scope>NUCLEOTIDE SEQUENCE [LARGE SCALE GENOMIC DNA]</scope>
    <source>
        <strain evidence="1">Bin_63_2</strain>
    </source>
</reference>
<dbReference type="EMBL" id="SSDS01000060">
    <property type="protein sequence ID" value="TXG76914.1"/>
    <property type="molecule type" value="Genomic_DNA"/>
</dbReference>
<dbReference type="Proteomes" id="UP000321026">
    <property type="component" value="Unassembled WGS sequence"/>
</dbReference>
<name>A0A5C7J6U4_9BACT</name>
<organism evidence="1 2">
    <name type="scientific">Candidatus Dojkabacteria bacterium</name>
    <dbReference type="NCBI Taxonomy" id="2099670"/>
    <lineage>
        <taxon>Bacteria</taxon>
        <taxon>Candidatus Dojkabacteria</taxon>
    </lineage>
</organism>